<evidence type="ECO:0000256" key="1">
    <source>
        <dbReference type="ARBA" id="ARBA00022801"/>
    </source>
</evidence>
<dbReference type="EMBL" id="JAXCLX010000004">
    <property type="protein sequence ID" value="MDY0874161.1"/>
    <property type="molecule type" value="Genomic_DNA"/>
</dbReference>
<dbReference type="Pfam" id="PF02129">
    <property type="entry name" value="Peptidase_S15"/>
    <property type="match status" value="1"/>
</dbReference>
<dbReference type="PANTHER" id="PTHR43056:SF10">
    <property type="entry name" value="COCE_NOND FAMILY, PUTATIVE (AFU_ORTHOLOGUE AFUA_7G00600)-RELATED"/>
    <property type="match status" value="1"/>
</dbReference>
<dbReference type="PANTHER" id="PTHR43056">
    <property type="entry name" value="PEPTIDASE S9 PROLYL OLIGOPEPTIDASE"/>
    <property type="match status" value="1"/>
</dbReference>
<dbReference type="SUPFAM" id="SSF49785">
    <property type="entry name" value="Galactose-binding domain-like"/>
    <property type="match status" value="1"/>
</dbReference>
<dbReference type="InterPro" id="IPR013736">
    <property type="entry name" value="Xaa-Pro_dipept_C"/>
</dbReference>
<keyword evidence="5" id="KW-1185">Reference proteome</keyword>
<dbReference type="SMART" id="SM00939">
    <property type="entry name" value="PepX_C"/>
    <property type="match status" value="1"/>
</dbReference>
<dbReference type="InterPro" id="IPR008979">
    <property type="entry name" value="Galactose-bd-like_sf"/>
</dbReference>
<feature type="domain" description="Xaa-Pro dipeptidyl-peptidase C-terminal" evidence="3">
    <location>
        <begin position="291"/>
        <end position="545"/>
    </location>
</feature>
<protein>
    <submittedName>
        <fullName evidence="4">CocE/NonD family hydrolase</fullName>
    </submittedName>
</protein>
<dbReference type="SUPFAM" id="SSF53474">
    <property type="entry name" value="alpha/beta-Hydrolases"/>
    <property type="match status" value="1"/>
</dbReference>
<evidence type="ECO:0000313" key="4">
    <source>
        <dbReference type="EMBL" id="MDY0874161.1"/>
    </source>
</evidence>
<proteinExistence type="predicted"/>
<dbReference type="Gene3D" id="3.40.50.1820">
    <property type="entry name" value="alpha/beta hydrolase"/>
    <property type="match status" value="2"/>
</dbReference>
<dbReference type="NCBIfam" id="TIGR00976">
    <property type="entry name" value="CocE_NonD"/>
    <property type="match status" value="1"/>
</dbReference>
<organism evidence="4 5">
    <name type="scientific">Dongia rigui</name>
    <dbReference type="NCBI Taxonomy" id="940149"/>
    <lineage>
        <taxon>Bacteria</taxon>
        <taxon>Pseudomonadati</taxon>
        <taxon>Pseudomonadota</taxon>
        <taxon>Alphaproteobacteria</taxon>
        <taxon>Rhodospirillales</taxon>
        <taxon>Dongiaceae</taxon>
        <taxon>Dongia</taxon>
    </lineage>
</organism>
<gene>
    <name evidence="4" type="ORF">SMD31_19625</name>
</gene>
<sequence>MAEAVELPQKVDVTEHFWITLKDGCRLAARLWLPESAQGKPVPAVLEYIPYRKRDGTRARDEPMHSYFAGHGYAALRVDMRGSGESDGLLWDEYLKQEQDDALEVIDWMASQKWCDGNIGMMGKSWGGFNCLQVAARRPKALKAVLSVCSTDDRYADDIHYMGGCLLNDNLWWGTIMLAYQGRPADPELVGAGWRDQWRERLENMPFWPALWLKHQRRDAYWQHGSVCEDWDAIEVPVYLIGGWVDSYTNAVPRMLQHLKVPRKGVIGPWAHIYPQDGTPGPAIGFLQDAVAWWDRWLKGEQNGAEKGPMLRAWMQDYTAPETTRTTHPGHWVAEAVYPSAGIAPEVLYLNADGLGSIAGSEESLRLCTPQHVGLASGEWMGAGCIGELPADQRLDDVGALVFDTEPLKEAIQVLGAPELDLEFTSNKPVAQLCARLCDVAPDGKSLRVSYQVINLTHRDSHASPTPLEPGKRYRLKLALSACGHRFAAGHRIRISLTSAYWPLIWPTPEVVTLGIIAGASRLSLPHRRPQSTDGSEPFGKPAAGPATPMTQVTPAGNVTREVTLDLVKGAITYVTDGEGVFGEGRQRFDDIGTEVLHNIRRELRIAPNDPLCASYICKQRYIQSRPGWDIRIDVTCRMTSTADDFIMTAELDAFENNERFASRNWREVIKRDLV</sequence>
<reference evidence="4 5" key="1">
    <citation type="journal article" date="2013" name="Antonie Van Leeuwenhoek">
        <title>Dongia rigui sp. nov., isolated from freshwater of a large wetland in Korea.</title>
        <authorList>
            <person name="Baik K.S."/>
            <person name="Hwang Y.M."/>
            <person name="Choi J.S."/>
            <person name="Kwon J."/>
            <person name="Seong C.N."/>
        </authorList>
    </citation>
    <scope>NUCLEOTIDE SEQUENCE [LARGE SCALE GENOMIC DNA]</scope>
    <source>
        <strain evidence="4 5">04SU4-P</strain>
    </source>
</reference>
<evidence type="ECO:0000313" key="5">
    <source>
        <dbReference type="Proteomes" id="UP001271769"/>
    </source>
</evidence>
<dbReference type="Pfam" id="PF08530">
    <property type="entry name" value="PepX_C"/>
    <property type="match status" value="1"/>
</dbReference>
<evidence type="ECO:0000256" key="2">
    <source>
        <dbReference type="SAM" id="MobiDB-lite"/>
    </source>
</evidence>
<evidence type="ECO:0000259" key="3">
    <source>
        <dbReference type="SMART" id="SM00939"/>
    </source>
</evidence>
<accession>A0ABU5E3Q2</accession>
<dbReference type="Proteomes" id="UP001271769">
    <property type="component" value="Unassembled WGS sequence"/>
</dbReference>
<feature type="region of interest" description="Disordered" evidence="2">
    <location>
        <begin position="525"/>
        <end position="553"/>
    </location>
</feature>
<dbReference type="Gene3D" id="2.60.120.260">
    <property type="entry name" value="Galactose-binding domain-like"/>
    <property type="match status" value="1"/>
</dbReference>
<dbReference type="GO" id="GO:0016787">
    <property type="term" value="F:hydrolase activity"/>
    <property type="evidence" value="ECO:0007669"/>
    <property type="project" value="UniProtKB-KW"/>
</dbReference>
<dbReference type="RefSeq" id="WP_320502635.1">
    <property type="nucleotide sequence ID" value="NZ_JAXCLX010000004.1"/>
</dbReference>
<dbReference type="InterPro" id="IPR029058">
    <property type="entry name" value="AB_hydrolase_fold"/>
</dbReference>
<name>A0ABU5E3Q2_9PROT</name>
<comment type="caution">
    <text evidence="4">The sequence shown here is derived from an EMBL/GenBank/DDBJ whole genome shotgun (WGS) entry which is preliminary data.</text>
</comment>
<keyword evidence="1 4" id="KW-0378">Hydrolase</keyword>
<dbReference type="InterPro" id="IPR005674">
    <property type="entry name" value="CocE/Ser_esterase"/>
</dbReference>
<dbReference type="InterPro" id="IPR050585">
    <property type="entry name" value="Xaa-Pro_dipeptidyl-ppase/CocE"/>
</dbReference>
<dbReference type="InterPro" id="IPR000383">
    <property type="entry name" value="Xaa-Pro-like_dom"/>
</dbReference>